<dbReference type="InterPro" id="IPR053253">
    <property type="entry name" value="Sex_diff_modulator"/>
</dbReference>
<reference evidence="2" key="1">
    <citation type="journal article" date="2012" name="Nature">
        <title>A physical, genetic and functional sequence assembly of the barley genome.</title>
        <authorList>
            <consortium name="The International Barley Genome Sequencing Consortium"/>
            <person name="Mayer K.F."/>
            <person name="Waugh R."/>
            <person name="Brown J.W."/>
            <person name="Schulman A."/>
            <person name="Langridge P."/>
            <person name="Platzer M."/>
            <person name="Fincher G.B."/>
            <person name="Muehlbauer G.J."/>
            <person name="Sato K."/>
            <person name="Close T.J."/>
            <person name="Wise R.P."/>
            <person name="Stein N."/>
        </authorList>
    </citation>
    <scope>NUCLEOTIDE SEQUENCE [LARGE SCALE GENOMIC DNA]</scope>
    <source>
        <strain evidence="2">cv. Morex</strain>
    </source>
</reference>
<keyword evidence="2" id="KW-1185">Reference proteome</keyword>
<dbReference type="PANTHER" id="PTHR33087:SF31">
    <property type="entry name" value="OS06G0482850 PROTEIN"/>
    <property type="match status" value="1"/>
</dbReference>
<dbReference type="AlphaFoldDB" id="A0A8I6XDV6"/>
<protein>
    <submittedName>
        <fullName evidence="1">Uncharacterized protein</fullName>
    </submittedName>
</protein>
<dbReference type="Proteomes" id="UP000011116">
    <property type="component" value="Chromosome 3H"/>
</dbReference>
<dbReference type="Gramene" id="HORVU.MOREX.r3.3HG0263250.1">
    <property type="protein sequence ID" value="HORVU.MOREX.r3.3HG0263250.1.CDS1"/>
    <property type="gene ID" value="HORVU.MOREX.r3.3HG0263250"/>
</dbReference>
<accession>A0A8I6XDV6</accession>
<dbReference type="EnsemblPlants" id="HORVU.MOREX.r3.3HG0263250.1">
    <property type="protein sequence ID" value="HORVU.MOREX.r3.3HG0263250.1.CDS1"/>
    <property type="gene ID" value="HORVU.MOREX.r3.3HG0263250"/>
</dbReference>
<sequence length="113" mass="12382">MVASITGNRLPVNSDEVAKLLLDSFDRADGDFSIHRHLPEDFLILFSSLTTKARLAGDHFIKSPRFSLSIASGVQIGPRQRRRVGVPCGARAAWSPCQAWHLSTAEHILGQSC</sequence>
<proteinExistence type="predicted"/>
<name>A0A8I6XDV6_HORVV</name>
<evidence type="ECO:0000313" key="2">
    <source>
        <dbReference type="Proteomes" id="UP000011116"/>
    </source>
</evidence>
<dbReference type="Gramene" id="HORVU.MOREX.r2.3HG0218430.1">
    <property type="protein sequence ID" value="HORVU.MOREX.r2.3HG0218430.1.CDS.1"/>
    <property type="gene ID" value="HORVU.MOREX.r2.3HG0218430"/>
</dbReference>
<reference evidence="1" key="3">
    <citation type="submission" date="2022-01" db="UniProtKB">
        <authorList>
            <consortium name="EnsemblPlants"/>
        </authorList>
    </citation>
    <scope>IDENTIFICATION</scope>
    <source>
        <strain evidence="1">subsp. vulgare</strain>
    </source>
</reference>
<dbReference type="PANTHER" id="PTHR33087">
    <property type="entry name" value="OS07G0539200 PROTEIN"/>
    <property type="match status" value="1"/>
</dbReference>
<evidence type="ECO:0000313" key="1">
    <source>
        <dbReference type="EnsemblPlants" id="HORVU.MOREX.r3.3HG0263250.1.CDS1"/>
    </source>
</evidence>
<reference evidence="1" key="2">
    <citation type="submission" date="2020-10" db="EMBL/GenBank/DDBJ databases">
        <authorList>
            <person name="Scholz U."/>
            <person name="Mascher M."/>
            <person name="Fiebig A."/>
        </authorList>
    </citation>
    <scope>NUCLEOTIDE SEQUENCE [LARGE SCALE GENOMIC DNA]</scope>
    <source>
        <strain evidence="1">cv. Morex</strain>
    </source>
</reference>
<organism evidence="1 2">
    <name type="scientific">Hordeum vulgare subsp. vulgare</name>
    <name type="common">Domesticated barley</name>
    <dbReference type="NCBI Taxonomy" id="112509"/>
    <lineage>
        <taxon>Eukaryota</taxon>
        <taxon>Viridiplantae</taxon>
        <taxon>Streptophyta</taxon>
        <taxon>Embryophyta</taxon>
        <taxon>Tracheophyta</taxon>
        <taxon>Spermatophyta</taxon>
        <taxon>Magnoliopsida</taxon>
        <taxon>Liliopsida</taxon>
        <taxon>Poales</taxon>
        <taxon>Poaceae</taxon>
        <taxon>BOP clade</taxon>
        <taxon>Pooideae</taxon>
        <taxon>Triticodae</taxon>
        <taxon>Triticeae</taxon>
        <taxon>Hordeinae</taxon>
        <taxon>Hordeum</taxon>
    </lineage>
</organism>